<dbReference type="PANTHER" id="PTHR39327:SF1">
    <property type="entry name" value="BLR5470 PROTEIN"/>
    <property type="match status" value="1"/>
</dbReference>
<protein>
    <recommendedName>
        <fullName evidence="4">Transglutaminase-like domain-containing protein</fullName>
    </recommendedName>
</protein>
<keyword evidence="3" id="KW-1185">Reference proteome</keyword>
<evidence type="ECO:0008006" key="4">
    <source>
        <dbReference type="Google" id="ProtNLM"/>
    </source>
</evidence>
<sequence length="200" mass="21517">MLKTLLATAVVALTALTLAQPAAAAGPGGFARNLRDTPPVSFIAAARPTLAPFAHVKFCMQNPAECRKNAGSPVVALTAYRESQLKRINASVNRQLRAESDPLAVDGGDLWQVSGTSGDCEDFALIKRKRLIAMGWSPRALRIAVARTGSGEGHAVLVVKTSKGDLVLDNRTSAIRPWKNTDLRWVKIQSPDNPRLWLAI</sequence>
<dbReference type="Gene3D" id="3.10.620.30">
    <property type="match status" value="1"/>
</dbReference>
<keyword evidence="1" id="KW-0732">Signal</keyword>
<dbReference type="OrthoDB" id="7206808at2"/>
<feature type="chain" id="PRO_5017060284" description="Transglutaminase-like domain-containing protein" evidence="1">
    <location>
        <begin position="25"/>
        <end position="200"/>
    </location>
</feature>
<dbReference type="InterPro" id="IPR010319">
    <property type="entry name" value="Transglutaminase-like_Cys_pept"/>
</dbReference>
<feature type="signal peptide" evidence="1">
    <location>
        <begin position="1"/>
        <end position="24"/>
    </location>
</feature>
<dbReference type="AlphaFoldDB" id="A0A376AHV2"/>
<gene>
    <name evidence="2" type="ORF">RHIZ70_3012</name>
</gene>
<evidence type="ECO:0000256" key="1">
    <source>
        <dbReference type="SAM" id="SignalP"/>
    </source>
</evidence>
<dbReference type="EMBL" id="UEYP01000003">
    <property type="protein sequence ID" value="SSC67304.1"/>
    <property type="molecule type" value="Genomic_DNA"/>
</dbReference>
<evidence type="ECO:0000313" key="3">
    <source>
        <dbReference type="Proteomes" id="UP000254764"/>
    </source>
</evidence>
<organism evidence="2 3">
    <name type="scientific">Ciceribacter selenitireducens ATCC BAA-1503</name>
    <dbReference type="NCBI Taxonomy" id="1336235"/>
    <lineage>
        <taxon>Bacteria</taxon>
        <taxon>Pseudomonadati</taxon>
        <taxon>Pseudomonadota</taxon>
        <taxon>Alphaproteobacteria</taxon>
        <taxon>Hyphomicrobiales</taxon>
        <taxon>Rhizobiaceae</taxon>
        <taxon>Ciceribacter</taxon>
    </lineage>
</organism>
<reference evidence="3" key="1">
    <citation type="submission" date="2018-07" db="EMBL/GenBank/DDBJ databases">
        <authorList>
            <person name="Peiro R."/>
            <person name="Begona"/>
            <person name="Cbmso G."/>
            <person name="Lopez M."/>
            <person name="Gonzalez S."/>
        </authorList>
    </citation>
    <scope>NUCLEOTIDE SEQUENCE [LARGE SCALE GENOMIC DNA]</scope>
</reference>
<dbReference type="PANTHER" id="PTHR39327">
    <property type="match status" value="1"/>
</dbReference>
<proteinExistence type="predicted"/>
<accession>A0A376AHV2</accession>
<dbReference type="Proteomes" id="UP000254764">
    <property type="component" value="Unassembled WGS sequence"/>
</dbReference>
<dbReference type="Pfam" id="PF06035">
    <property type="entry name" value="Peptidase_C93"/>
    <property type="match status" value="1"/>
</dbReference>
<name>A0A376AHV2_9HYPH</name>
<dbReference type="RefSeq" id="WP_115669947.1">
    <property type="nucleotide sequence ID" value="NZ_UEYP01000003.1"/>
</dbReference>
<evidence type="ECO:0000313" key="2">
    <source>
        <dbReference type="EMBL" id="SSC67304.1"/>
    </source>
</evidence>